<dbReference type="EC" id="3.2.2.21" evidence="2"/>
<evidence type="ECO:0000256" key="1">
    <source>
        <dbReference type="ARBA" id="ARBA00000086"/>
    </source>
</evidence>
<dbReference type="SMART" id="SM00478">
    <property type="entry name" value="ENDO3c"/>
    <property type="match status" value="1"/>
</dbReference>
<dbReference type="RefSeq" id="WP_166260947.1">
    <property type="nucleotide sequence ID" value="NZ_JAAMOW010000010.1"/>
</dbReference>
<dbReference type="Gene3D" id="1.10.340.30">
    <property type="entry name" value="Hypothetical protein, domain 2"/>
    <property type="match status" value="1"/>
</dbReference>
<dbReference type="InterPro" id="IPR023170">
    <property type="entry name" value="HhH_base_excis_C"/>
</dbReference>
<reference evidence="7 8" key="1">
    <citation type="journal article" date="2014" name="Int. J. Syst. Evol. Microbiol.">
        <title>Solimonas terrae sp. nov., isolated from soil.</title>
        <authorList>
            <person name="Kim S.J."/>
            <person name="Moon J.Y."/>
            <person name="Weon H.Y."/>
            <person name="Ahn J.H."/>
            <person name="Chen W.M."/>
            <person name="Kwon S.W."/>
        </authorList>
    </citation>
    <scope>NUCLEOTIDE SEQUENCE [LARGE SCALE GENOMIC DNA]</scope>
    <source>
        <strain evidence="7 8">KIS83-12</strain>
    </source>
</reference>
<dbReference type="PANTHER" id="PTHR43003:SF13">
    <property type="entry name" value="DNA-3-METHYLADENINE GLYCOSYLASE 2"/>
    <property type="match status" value="1"/>
</dbReference>
<protein>
    <recommendedName>
        <fullName evidence="2">DNA-3-methyladenine glycosylase II</fullName>
        <ecNumber evidence="2">3.2.2.21</ecNumber>
    </recommendedName>
</protein>
<evidence type="ECO:0000256" key="2">
    <source>
        <dbReference type="ARBA" id="ARBA00012000"/>
    </source>
</evidence>
<dbReference type="InterPro" id="IPR010316">
    <property type="entry name" value="AlkA_N"/>
</dbReference>
<dbReference type="Pfam" id="PF06029">
    <property type="entry name" value="AlkA_N"/>
    <property type="match status" value="1"/>
</dbReference>
<dbReference type="AlphaFoldDB" id="A0A6M2BX39"/>
<gene>
    <name evidence="7" type="ORF">G7Y85_18405</name>
</gene>
<feature type="domain" description="HhH-GPD" evidence="5">
    <location>
        <begin position="126"/>
        <end position="264"/>
    </location>
</feature>
<dbReference type="InterPro" id="IPR003265">
    <property type="entry name" value="HhH-GPD_domain"/>
</dbReference>
<evidence type="ECO:0000256" key="3">
    <source>
        <dbReference type="ARBA" id="ARBA00022763"/>
    </source>
</evidence>
<evidence type="ECO:0000313" key="7">
    <source>
        <dbReference type="EMBL" id="NGY06751.1"/>
    </source>
</evidence>
<dbReference type="GO" id="GO:0005737">
    <property type="term" value="C:cytoplasm"/>
    <property type="evidence" value="ECO:0007669"/>
    <property type="project" value="TreeGrafter"/>
</dbReference>
<dbReference type="Gene3D" id="1.10.1670.10">
    <property type="entry name" value="Helix-hairpin-Helix base-excision DNA repair enzymes (C-terminal)"/>
    <property type="match status" value="1"/>
</dbReference>
<evidence type="ECO:0000259" key="6">
    <source>
        <dbReference type="SMART" id="SM01009"/>
    </source>
</evidence>
<keyword evidence="3" id="KW-0227">DNA damage</keyword>
<name>A0A6M2BX39_9GAMM</name>
<dbReference type="InterPro" id="IPR051912">
    <property type="entry name" value="Alkylbase_DNA_Glycosylase/TA"/>
</dbReference>
<dbReference type="GO" id="GO:0006307">
    <property type="term" value="P:DNA alkylation repair"/>
    <property type="evidence" value="ECO:0007669"/>
    <property type="project" value="TreeGrafter"/>
</dbReference>
<accession>A0A6M2BX39</accession>
<dbReference type="SMART" id="SM01009">
    <property type="entry name" value="AlkA_N"/>
    <property type="match status" value="1"/>
</dbReference>
<dbReference type="SUPFAM" id="SSF48150">
    <property type="entry name" value="DNA-glycosylase"/>
    <property type="match status" value="1"/>
</dbReference>
<proteinExistence type="predicted"/>
<dbReference type="InterPro" id="IPR037046">
    <property type="entry name" value="AlkA_N_sf"/>
</dbReference>
<keyword evidence="8" id="KW-1185">Reference proteome</keyword>
<dbReference type="CDD" id="cd00056">
    <property type="entry name" value="ENDO3c"/>
    <property type="match status" value="1"/>
</dbReference>
<comment type="catalytic activity">
    <reaction evidence="1">
        <text>Hydrolysis of alkylated DNA, releasing 3-methyladenine, 3-methylguanine, 7-methylguanine and 7-methyladenine.</text>
        <dbReference type="EC" id="3.2.2.21"/>
    </reaction>
</comment>
<comment type="caution">
    <text evidence="7">The sequence shown here is derived from an EMBL/GenBank/DDBJ whole genome shotgun (WGS) entry which is preliminary data.</text>
</comment>
<feature type="domain" description="DNA-3-methyladenine glycosylase AlkA N-terminal" evidence="6">
    <location>
        <begin position="6"/>
        <end position="116"/>
    </location>
</feature>
<dbReference type="SUPFAM" id="SSF55945">
    <property type="entry name" value="TATA-box binding protein-like"/>
    <property type="match status" value="1"/>
</dbReference>
<dbReference type="EMBL" id="JAAMOW010000010">
    <property type="protein sequence ID" value="NGY06751.1"/>
    <property type="molecule type" value="Genomic_DNA"/>
</dbReference>
<sequence length="264" mass="28723">MADTLRFALAVRQPFPWPALLGYFESRLIEGFETIDAAGYTRCERALRLQVGYDAADGRLDVVAAGLSRSEAEARVVQLFRPQHDGRVIEAALARSPALAARIAACPGFRPLGCWSAFELCIRTLIGQQVTVAAARTLLKRLIARCGELTPAAVVRADLEQLGMPGKRVAAIRGFAAAVADGDLALDQPWTRLEARLARQPGFGPWTRAYLAIRLGRNDDAFPDTDIGLLRAAGVATPRELRELAEAWRPYRGHAATLLWAVAP</sequence>
<dbReference type="Gene3D" id="3.30.310.20">
    <property type="entry name" value="DNA-3-methyladenine glycosylase AlkA, N-terminal domain"/>
    <property type="match status" value="1"/>
</dbReference>
<dbReference type="GO" id="GO:0032993">
    <property type="term" value="C:protein-DNA complex"/>
    <property type="evidence" value="ECO:0007669"/>
    <property type="project" value="TreeGrafter"/>
</dbReference>
<evidence type="ECO:0000259" key="5">
    <source>
        <dbReference type="SMART" id="SM00478"/>
    </source>
</evidence>
<dbReference type="Pfam" id="PF00730">
    <property type="entry name" value="HhH-GPD"/>
    <property type="match status" value="1"/>
</dbReference>
<dbReference type="Proteomes" id="UP000472676">
    <property type="component" value="Unassembled WGS sequence"/>
</dbReference>
<dbReference type="GO" id="GO:0006285">
    <property type="term" value="P:base-excision repair, AP site formation"/>
    <property type="evidence" value="ECO:0007669"/>
    <property type="project" value="TreeGrafter"/>
</dbReference>
<evidence type="ECO:0000313" key="8">
    <source>
        <dbReference type="Proteomes" id="UP000472676"/>
    </source>
</evidence>
<dbReference type="InterPro" id="IPR011257">
    <property type="entry name" value="DNA_glycosylase"/>
</dbReference>
<dbReference type="GO" id="GO:0043916">
    <property type="term" value="F:DNA-7-methylguanine glycosylase activity"/>
    <property type="evidence" value="ECO:0007669"/>
    <property type="project" value="TreeGrafter"/>
</dbReference>
<evidence type="ECO:0000256" key="4">
    <source>
        <dbReference type="ARBA" id="ARBA00023204"/>
    </source>
</evidence>
<dbReference type="PANTHER" id="PTHR43003">
    <property type="entry name" value="DNA-3-METHYLADENINE GLYCOSYLASE"/>
    <property type="match status" value="1"/>
</dbReference>
<dbReference type="GO" id="GO:0032131">
    <property type="term" value="F:alkylated DNA binding"/>
    <property type="evidence" value="ECO:0007669"/>
    <property type="project" value="TreeGrafter"/>
</dbReference>
<keyword evidence="4" id="KW-0234">DNA repair</keyword>
<organism evidence="7 8">
    <name type="scientific">Solimonas terrae</name>
    <dbReference type="NCBI Taxonomy" id="1396819"/>
    <lineage>
        <taxon>Bacteria</taxon>
        <taxon>Pseudomonadati</taxon>
        <taxon>Pseudomonadota</taxon>
        <taxon>Gammaproteobacteria</taxon>
        <taxon>Nevskiales</taxon>
        <taxon>Nevskiaceae</taxon>
        <taxon>Solimonas</taxon>
    </lineage>
</organism>
<dbReference type="GO" id="GO:0008725">
    <property type="term" value="F:DNA-3-methyladenine glycosylase activity"/>
    <property type="evidence" value="ECO:0007669"/>
    <property type="project" value="TreeGrafter"/>
</dbReference>